<dbReference type="FunFam" id="1.10.10.10:FF:000070">
    <property type="entry name" value="26S proteasome non-ATPase regulatory subunit 12"/>
    <property type="match status" value="1"/>
</dbReference>
<dbReference type="Proteomes" id="UP000076722">
    <property type="component" value="Unassembled WGS sequence"/>
</dbReference>
<dbReference type="GO" id="GO:0005634">
    <property type="term" value="C:nucleus"/>
    <property type="evidence" value="ECO:0007669"/>
    <property type="project" value="UniProtKB-ARBA"/>
</dbReference>
<dbReference type="GO" id="GO:0008541">
    <property type="term" value="C:proteasome regulatory particle, lid subcomplex"/>
    <property type="evidence" value="ECO:0007669"/>
    <property type="project" value="TreeGrafter"/>
</dbReference>
<dbReference type="InterPro" id="IPR040134">
    <property type="entry name" value="PSMD12/CSN4"/>
</dbReference>
<dbReference type="Pfam" id="PF01399">
    <property type="entry name" value="PCI"/>
    <property type="match status" value="1"/>
</dbReference>
<protein>
    <submittedName>
        <fullName evidence="4">PCI-domain-containing protein</fullName>
    </submittedName>
</protein>
<dbReference type="Gene3D" id="1.10.10.10">
    <property type="entry name" value="Winged helix-like DNA-binding domain superfamily/Winged helix DNA-binding domain"/>
    <property type="match status" value="1"/>
</dbReference>
<dbReference type="SUPFAM" id="SSF46785">
    <property type="entry name" value="Winged helix' DNA-binding domain"/>
    <property type="match status" value="1"/>
</dbReference>
<keyword evidence="5" id="KW-1185">Reference proteome</keyword>
<evidence type="ECO:0000256" key="1">
    <source>
        <dbReference type="ARBA" id="ARBA00006397"/>
    </source>
</evidence>
<feature type="domain" description="PCI" evidence="3">
    <location>
        <begin position="258"/>
        <end position="436"/>
    </location>
</feature>
<evidence type="ECO:0000313" key="5">
    <source>
        <dbReference type="Proteomes" id="UP000076722"/>
    </source>
</evidence>
<name>A0A164XB29_9AGAM</name>
<dbReference type="InterPro" id="IPR036390">
    <property type="entry name" value="WH_DNA-bd_sf"/>
</dbReference>
<accession>A0A164XB29</accession>
<dbReference type="PROSITE" id="PS50250">
    <property type="entry name" value="PCI"/>
    <property type="match status" value="1"/>
</dbReference>
<comment type="similarity">
    <text evidence="1">Belongs to the proteasome subunit p55 family.</text>
</comment>
<dbReference type="InterPro" id="IPR000717">
    <property type="entry name" value="PCI_dom"/>
</dbReference>
<keyword evidence="2" id="KW-0647">Proteasome</keyword>
<dbReference type="STRING" id="1314777.A0A164XB29"/>
<dbReference type="SMART" id="SM00088">
    <property type="entry name" value="PINT"/>
    <property type="match status" value="1"/>
</dbReference>
<evidence type="ECO:0000256" key="2">
    <source>
        <dbReference type="ARBA" id="ARBA00022942"/>
    </source>
</evidence>
<evidence type="ECO:0000259" key="3">
    <source>
        <dbReference type="PROSITE" id="PS50250"/>
    </source>
</evidence>
<sequence>MSEVKKQERDYTPEVDALLPDAIALADSGKVPEAIDTLLALEKQTRNASDVKSTTRLATTIMDIAHKAQDWDLVVSSLSLLAKKHGQLKATIQAIVEQAVSWLDEIKEKAGLEAWFNTAEGVRTVSEGRIFLERERARVTLMLAHYHEKKAETEGLPSLETASEMLSEMQVETYSSMERKEKTQFILEQMRLLMRVAEAKDEQAGTDGKGEGGGEAEWVKVRISGRKVNEAFLTEKENEELKLKYYELMIKYGLHTEAYLDVAKYWYKVWETPSIKSDEGENGKGWLALVHIACFVIVAPHNNEQSDMLNRLFVDPALKKLESLYLLVKCFTTKELSRWPGVESLYGAMLEKTDVFTRETPGGRKRYEDLHTRVIEHNIRVIARYYTRMTLARLTSLLDLSVEKTEETLSRLVVAGTVYARIDRPAGIIDFKAKRGVEDVMNEWSTDMQKLLGLVEKSWMGMNAAMAAQARV</sequence>
<reference evidence="4 5" key="1">
    <citation type="journal article" date="2016" name="Mol. Biol. Evol.">
        <title>Comparative Genomics of Early-Diverging Mushroom-Forming Fungi Provides Insights into the Origins of Lignocellulose Decay Capabilities.</title>
        <authorList>
            <person name="Nagy L.G."/>
            <person name="Riley R."/>
            <person name="Tritt A."/>
            <person name="Adam C."/>
            <person name="Daum C."/>
            <person name="Floudas D."/>
            <person name="Sun H."/>
            <person name="Yadav J.S."/>
            <person name="Pangilinan J."/>
            <person name="Larsson K.H."/>
            <person name="Matsuura K."/>
            <person name="Barry K."/>
            <person name="Labutti K."/>
            <person name="Kuo R."/>
            <person name="Ohm R.A."/>
            <person name="Bhattacharya S.S."/>
            <person name="Shirouzu T."/>
            <person name="Yoshinaga Y."/>
            <person name="Martin F.M."/>
            <person name="Grigoriev I.V."/>
            <person name="Hibbett D.S."/>
        </authorList>
    </citation>
    <scope>NUCLEOTIDE SEQUENCE [LARGE SCALE GENOMIC DNA]</scope>
    <source>
        <strain evidence="4 5">HHB9708</strain>
    </source>
</reference>
<evidence type="ECO:0000313" key="4">
    <source>
        <dbReference type="EMBL" id="KZS95799.1"/>
    </source>
</evidence>
<dbReference type="AlphaFoldDB" id="A0A164XB29"/>
<dbReference type="Pfam" id="PF22241">
    <property type="entry name" value="PSMD12-CSN4_N"/>
    <property type="match status" value="1"/>
</dbReference>
<dbReference type="PANTHER" id="PTHR10855:SF1">
    <property type="entry name" value="26S PROTEASOME NON-ATPASE REGULATORY SUBUNIT 12"/>
    <property type="match status" value="1"/>
</dbReference>
<proteinExistence type="inferred from homology"/>
<dbReference type="InterPro" id="IPR036388">
    <property type="entry name" value="WH-like_DNA-bd_sf"/>
</dbReference>
<dbReference type="InterPro" id="IPR054559">
    <property type="entry name" value="PSMD12-CSN4-like_N"/>
</dbReference>
<dbReference type="EMBL" id="KV419400">
    <property type="protein sequence ID" value="KZS95799.1"/>
    <property type="molecule type" value="Genomic_DNA"/>
</dbReference>
<gene>
    <name evidence="4" type="ORF">SISNIDRAFT_451429</name>
</gene>
<dbReference type="GO" id="GO:0005737">
    <property type="term" value="C:cytoplasm"/>
    <property type="evidence" value="ECO:0007669"/>
    <property type="project" value="TreeGrafter"/>
</dbReference>
<organism evidence="4 5">
    <name type="scientific">Sistotremastrum niveocremeum HHB9708</name>
    <dbReference type="NCBI Taxonomy" id="1314777"/>
    <lineage>
        <taxon>Eukaryota</taxon>
        <taxon>Fungi</taxon>
        <taxon>Dikarya</taxon>
        <taxon>Basidiomycota</taxon>
        <taxon>Agaricomycotina</taxon>
        <taxon>Agaricomycetes</taxon>
        <taxon>Sistotremastrales</taxon>
        <taxon>Sistotremastraceae</taxon>
        <taxon>Sertulicium</taxon>
        <taxon>Sertulicium niveocremeum</taxon>
    </lineage>
</organism>
<dbReference type="PANTHER" id="PTHR10855">
    <property type="entry name" value="26S PROTEASOME NON-ATPASE REGULATORY SUBUNIT 12/COP9 SIGNALOSOME COMPLEX SUBUNIT 4"/>
    <property type="match status" value="1"/>
</dbReference>
<dbReference type="OrthoDB" id="268763at2759"/>